<dbReference type="AlphaFoldDB" id="A0A8J6U6J6"/>
<feature type="signal peptide" evidence="1">
    <location>
        <begin position="1"/>
        <end position="25"/>
    </location>
</feature>
<evidence type="ECO:0000259" key="2">
    <source>
        <dbReference type="Pfam" id="PF05036"/>
    </source>
</evidence>
<name>A0A8J6U6J6_9FLAO</name>
<dbReference type="Pfam" id="PF05036">
    <property type="entry name" value="SPOR"/>
    <property type="match status" value="1"/>
</dbReference>
<evidence type="ECO:0000313" key="4">
    <source>
        <dbReference type="Proteomes" id="UP000621516"/>
    </source>
</evidence>
<keyword evidence="4" id="KW-1185">Reference proteome</keyword>
<evidence type="ECO:0000256" key="1">
    <source>
        <dbReference type="SAM" id="SignalP"/>
    </source>
</evidence>
<comment type="caution">
    <text evidence="3">The sequence shown here is derived from an EMBL/GenBank/DDBJ whole genome shotgun (WGS) entry which is preliminary data.</text>
</comment>
<dbReference type="SUPFAM" id="SSF110997">
    <property type="entry name" value="Sporulation related repeat"/>
    <property type="match status" value="1"/>
</dbReference>
<dbReference type="GO" id="GO:0042834">
    <property type="term" value="F:peptidoglycan binding"/>
    <property type="evidence" value="ECO:0007669"/>
    <property type="project" value="InterPro"/>
</dbReference>
<dbReference type="InterPro" id="IPR036680">
    <property type="entry name" value="SPOR-like_sf"/>
</dbReference>
<accession>A0A8J6U6J6</accession>
<feature type="chain" id="PRO_5035163030" evidence="1">
    <location>
        <begin position="26"/>
        <end position="131"/>
    </location>
</feature>
<evidence type="ECO:0000313" key="3">
    <source>
        <dbReference type="EMBL" id="MBD0824819.1"/>
    </source>
</evidence>
<reference evidence="3 4" key="1">
    <citation type="journal article" date="2018" name="J. Microbiol.">
        <title>Aestuariibaculum marinum sp. nov., a marine bacterium isolated from seawater in South Korea.</title>
        <authorList>
            <person name="Choi J."/>
            <person name="Lee D."/>
            <person name="Jang J.H."/>
            <person name="Cha S."/>
            <person name="Seo T."/>
        </authorList>
    </citation>
    <scope>NUCLEOTIDE SEQUENCE [LARGE SCALE GENOMIC DNA]</scope>
    <source>
        <strain evidence="3 4">IP7</strain>
    </source>
</reference>
<feature type="domain" description="SPOR" evidence="2">
    <location>
        <begin position="55"/>
        <end position="125"/>
    </location>
</feature>
<protein>
    <submittedName>
        <fullName evidence="3">SPOR domain-containing protein</fullName>
    </submittedName>
</protein>
<dbReference type="Proteomes" id="UP000621516">
    <property type="component" value="Unassembled WGS sequence"/>
</dbReference>
<dbReference type="RefSeq" id="WP_188224115.1">
    <property type="nucleotide sequence ID" value="NZ_JACVXD010000007.1"/>
</dbReference>
<organism evidence="3 4">
    <name type="scientific">Aestuariibaculum marinum</name>
    <dbReference type="NCBI Taxonomy" id="2683592"/>
    <lineage>
        <taxon>Bacteria</taxon>
        <taxon>Pseudomonadati</taxon>
        <taxon>Bacteroidota</taxon>
        <taxon>Flavobacteriia</taxon>
        <taxon>Flavobacteriales</taxon>
        <taxon>Flavobacteriaceae</taxon>
    </lineage>
</organism>
<keyword evidence="1" id="KW-0732">Signal</keyword>
<gene>
    <name evidence="3" type="ORF">ICJ85_12415</name>
</gene>
<dbReference type="EMBL" id="JACVXD010000007">
    <property type="protein sequence ID" value="MBD0824819.1"/>
    <property type="molecule type" value="Genomic_DNA"/>
</dbReference>
<proteinExistence type="predicted"/>
<dbReference type="Gene3D" id="3.30.70.1070">
    <property type="entry name" value="Sporulation related repeat"/>
    <property type="match status" value="1"/>
</dbReference>
<dbReference type="InterPro" id="IPR007730">
    <property type="entry name" value="SPOR-like_dom"/>
</dbReference>
<sequence length="131" mass="15397">MKPLKLKIKLLRTFVIVIVTNFCYAQEGKVTINQDRNIPTLLKLKKEMNSSENDSERYRIQIYSGNRAKAESTQEEFTDLFPDWRATLQYETPNFKIWAGNFRTRLEADRALKKIKAEFPTAFIFKPKKSS</sequence>